<organism evidence="2 3">
    <name type="scientific">Micromonospora radicis</name>
    <dbReference type="NCBI Taxonomy" id="1894971"/>
    <lineage>
        <taxon>Bacteria</taxon>
        <taxon>Bacillati</taxon>
        <taxon>Actinomycetota</taxon>
        <taxon>Actinomycetes</taxon>
        <taxon>Micromonosporales</taxon>
        <taxon>Micromonosporaceae</taxon>
        <taxon>Micromonospora</taxon>
    </lineage>
</organism>
<feature type="region of interest" description="Disordered" evidence="1">
    <location>
        <begin position="195"/>
        <end position="298"/>
    </location>
</feature>
<dbReference type="EMBL" id="QXEC01000003">
    <property type="protein sequence ID" value="RIV40227.1"/>
    <property type="molecule type" value="Genomic_DNA"/>
</dbReference>
<accession>A0A418MYR8</accession>
<dbReference type="Proteomes" id="UP000283832">
    <property type="component" value="Unassembled WGS sequence"/>
</dbReference>
<evidence type="ECO:0000313" key="3">
    <source>
        <dbReference type="Proteomes" id="UP000283832"/>
    </source>
</evidence>
<evidence type="ECO:0000256" key="1">
    <source>
        <dbReference type="SAM" id="MobiDB-lite"/>
    </source>
</evidence>
<dbReference type="AlphaFoldDB" id="A0A418MYR8"/>
<protein>
    <submittedName>
        <fullName evidence="2">Uncharacterized protein</fullName>
    </submittedName>
</protein>
<comment type="caution">
    <text evidence="2">The sequence shown here is derived from an EMBL/GenBank/DDBJ whole genome shotgun (WGS) entry which is preliminary data.</text>
</comment>
<evidence type="ECO:0000313" key="2">
    <source>
        <dbReference type="EMBL" id="RIV40227.1"/>
    </source>
</evidence>
<keyword evidence="3" id="KW-1185">Reference proteome</keyword>
<name>A0A418MYR8_9ACTN</name>
<proteinExistence type="predicted"/>
<feature type="compositionally biased region" description="Basic and acidic residues" evidence="1">
    <location>
        <begin position="227"/>
        <end position="289"/>
    </location>
</feature>
<reference evidence="2 3" key="1">
    <citation type="submission" date="2018-08" db="EMBL/GenBank/DDBJ databases">
        <title>Jishengella sp. nov., isolated from a root of Azadirachta indica A. Juss. var. siamensis Valenton.</title>
        <authorList>
            <person name="Kuncharoen N."/>
            <person name="Tanasupawat S."/>
            <person name="Kudo T."/>
            <person name="Ohkuma M."/>
        </authorList>
    </citation>
    <scope>NUCLEOTIDE SEQUENCE [LARGE SCALE GENOMIC DNA]</scope>
    <source>
        <strain evidence="2 3">AZ1-13</strain>
    </source>
</reference>
<gene>
    <name evidence="2" type="ORF">D2L64_05050</name>
</gene>
<sequence>MDDPNLQRLAEVFEGGTWDIQLARTGERMTLALADRTGGRRGFDLLWLRDNARASVLDEQRRGQILSGTSFIMQAGGLLAGSTNAYAAGVGFGGAQALNTVLTAAWNRWQVQRDPSRSHALPDYPQAVVALANMAAQAAYGGLTPSNPQASGYGAAAAGIAQFTSSLLPSAGRSQPSRTAGGERDLEAAVSNLSLAQEARRTSSASGQSRRDSELRQRTGGSTSRRSTGEGSRRAAGESSRRAAGESSRRTAGESSRRTAGESSRRAAGESSRRTAGESSRRTAGESSRRSGQSPKRK</sequence>